<keyword evidence="1 3" id="KW-0489">Methyltransferase</keyword>
<dbReference type="PIRSF" id="PIRSF004553">
    <property type="entry name" value="CHP00095"/>
    <property type="match status" value="1"/>
</dbReference>
<dbReference type="GO" id="GO:0031167">
    <property type="term" value="P:rRNA methylation"/>
    <property type="evidence" value="ECO:0007669"/>
    <property type="project" value="InterPro"/>
</dbReference>
<dbReference type="Gene3D" id="3.40.50.150">
    <property type="entry name" value="Vaccinia Virus protein VP39"/>
    <property type="match status" value="1"/>
</dbReference>
<dbReference type="InterPro" id="IPR029063">
    <property type="entry name" value="SAM-dependent_MTases_sf"/>
</dbReference>
<keyword evidence="5" id="KW-1185">Reference proteome</keyword>
<dbReference type="GO" id="GO:0003676">
    <property type="term" value="F:nucleic acid binding"/>
    <property type="evidence" value="ECO:0007669"/>
    <property type="project" value="InterPro"/>
</dbReference>
<dbReference type="RefSeq" id="WP_087167839.1">
    <property type="nucleotide sequence ID" value="NZ_BSBO01000001.1"/>
</dbReference>
<dbReference type="NCBIfam" id="TIGR00095">
    <property type="entry name" value="16S rRNA (guanine(966)-N(2))-methyltransferase RsmD"/>
    <property type="match status" value="1"/>
</dbReference>
<comment type="caution">
    <text evidence="3">The sequence shown here is derived from an EMBL/GenBank/DDBJ whole genome shotgun (WGS) entry which is preliminary data.</text>
</comment>
<organism evidence="3 5">
    <name type="scientific">Sellimonas catena</name>
    <dbReference type="NCBI Taxonomy" id="2994035"/>
    <lineage>
        <taxon>Bacteria</taxon>
        <taxon>Bacillati</taxon>
        <taxon>Bacillota</taxon>
        <taxon>Clostridia</taxon>
        <taxon>Lachnospirales</taxon>
        <taxon>Lachnospiraceae</taxon>
        <taxon>Sellimonas</taxon>
    </lineage>
</organism>
<dbReference type="EMBL" id="BSBO01000001">
    <property type="protein sequence ID" value="GLG02862.1"/>
    <property type="molecule type" value="Genomic_DNA"/>
</dbReference>
<dbReference type="SUPFAM" id="SSF53335">
    <property type="entry name" value="S-adenosyl-L-methionine-dependent methyltransferases"/>
    <property type="match status" value="1"/>
</dbReference>
<sequence length="183" mass="20898">MRVIAGSAKRLQLKTIEGLDTRPTTDRIKETLFNMISPELADCRFLDLFSGSGAIGIEALSRGARTAYFVEKNQKAAACIRDNLKHTRLEDRAVLMKTDVISALRKMEGEAPFDFIFMDPPYHAGAEFEVFDYLRSSSLVSEDTLIILEASLDTDFSFLEEMGYEIIKEKKYKTNRHIFVERR</sequence>
<dbReference type="PANTHER" id="PTHR43542">
    <property type="entry name" value="METHYLTRANSFERASE"/>
    <property type="match status" value="1"/>
</dbReference>
<keyword evidence="2" id="KW-0808">Transferase</keyword>
<reference evidence="4" key="4">
    <citation type="submission" date="2022-11" db="EMBL/GenBank/DDBJ databases">
        <title>Draft genome sequence of Sellimonas catena strain 18CBH55.</title>
        <authorList>
            <person name="Atsushi H."/>
            <person name="Moriya O."/>
            <person name="Mitsuo S."/>
        </authorList>
    </citation>
    <scope>NUCLEOTIDE SEQUENCE</scope>
    <source>
        <strain evidence="4">18CBH55</strain>
    </source>
</reference>
<evidence type="ECO:0000313" key="5">
    <source>
        <dbReference type="Proteomes" id="UP001145145"/>
    </source>
</evidence>
<reference evidence="3 5" key="5">
    <citation type="journal article" date="2023" name="Int. J. Syst. Evol. Microbiol.">
        <title>Sellimonas catena sp. nov., isolated from human faeces.</title>
        <authorList>
            <person name="Hisatomi A."/>
            <person name="Ohkuma M."/>
            <person name="Sakamoto M."/>
        </authorList>
    </citation>
    <scope>NUCLEOTIDE SEQUENCE [LARGE SCALE GENOMIC DNA]</scope>
    <source>
        <strain evidence="3 5">12EGH17</strain>
        <strain evidence="4">18CBH55</strain>
    </source>
</reference>
<reference evidence="4" key="3">
    <citation type="submission" date="2022-11" db="EMBL/GenBank/DDBJ databases">
        <title>Draft genome sequence of Sellimonas catena strain 18CBH55.</title>
        <authorList>
            <person name="Hisatomi A."/>
            <person name="Ohkuma M."/>
            <person name="Sakamoto M."/>
        </authorList>
    </citation>
    <scope>NUCLEOTIDE SEQUENCE</scope>
    <source>
        <strain evidence="4">18CBH55</strain>
    </source>
</reference>
<dbReference type="Pfam" id="PF03602">
    <property type="entry name" value="Cons_hypoth95"/>
    <property type="match status" value="1"/>
</dbReference>
<dbReference type="GO" id="GO:0008168">
    <property type="term" value="F:methyltransferase activity"/>
    <property type="evidence" value="ECO:0007669"/>
    <property type="project" value="UniProtKB-KW"/>
</dbReference>
<dbReference type="InterPro" id="IPR004398">
    <property type="entry name" value="RNA_MeTrfase_RsmD"/>
</dbReference>
<proteinExistence type="predicted"/>
<evidence type="ECO:0000313" key="4">
    <source>
        <dbReference type="EMBL" id="GLG91364.1"/>
    </source>
</evidence>
<dbReference type="Proteomes" id="UP001145145">
    <property type="component" value="Unassembled WGS sequence"/>
</dbReference>
<reference evidence="3" key="1">
    <citation type="submission" date="2022-11" db="EMBL/GenBank/DDBJ databases">
        <title>Draft genome sequence of Sellimonas catena strain 12EGH17.</title>
        <authorList>
            <person name="Hisatomi A."/>
            <person name="Ohkuma M."/>
            <person name="Sakamoto M."/>
        </authorList>
    </citation>
    <scope>NUCLEOTIDE SEQUENCE</scope>
    <source>
        <strain evidence="3">12EGH17</strain>
    </source>
</reference>
<evidence type="ECO:0000313" key="3">
    <source>
        <dbReference type="EMBL" id="GLG02862.1"/>
    </source>
</evidence>
<dbReference type="Proteomes" id="UP001145094">
    <property type="component" value="Unassembled WGS sequence"/>
</dbReference>
<dbReference type="EMBL" id="BSCH01000020">
    <property type="protein sequence ID" value="GLG91364.1"/>
    <property type="molecule type" value="Genomic_DNA"/>
</dbReference>
<dbReference type="InterPro" id="IPR002052">
    <property type="entry name" value="DNA_methylase_N6_adenine_CS"/>
</dbReference>
<dbReference type="CDD" id="cd02440">
    <property type="entry name" value="AdoMet_MTases"/>
    <property type="match status" value="1"/>
</dbReference>
<dbReference type="PANTHER" id="PTHR43542:SF1">
    <property type="entry name" value="METHYLTRANSFERASE"/>
    <property type="match status" value="1"/>
</dbReference>
<dbReference type="AlphaFoldDB" id="A0A9W6C3U1"/>
<accession>A0A9W6C3U1</accession>
<evidence type="ECO:0000256" key="1">
    <source>
        <dbReference type="ARBA" id="ARBA00022603"/>
    </source>
</evidence>
<dbReference type="PROSITE" id="PS00092">
    <property type="entry name" value="N6_MTASE"/>
    <property type="match status" value="1"/>
</dbReference>
<reference evidence="3" key="2">
    <citation type="submission" date="2022-11" db="EMBL/GenBank/DDBJ databases">
        <title>Draft genome sequence of Sellimonas catena strain 12EGH17.</title>
        <authorList>
            <person name="Atsushi H."/>
            <person name="Moriya O."/>
            <person name="Mitsuo S."/>
        </authorList>
    </citation>
    <scope>NUCLEOTIDE SEQUENCE</scope>
    <source>
        <strain evidence="3">12EGH17</strain>
    </source>
</reference>
<gene>
    <name evidence="3" type="ORF">Selli1_00360</name>
    <name evidence="4" type="ORF">Selli2_27910</name>
</gene>
<evidence type="ECO:0000256" key="2">
    <source>
        <dbReference type="ARBA" id="ARBA00022679"/>
    </source>
</evidence>
<protein>
    <submittedName>
        <fullName evidence="3">RNA methyltransferase</fullName>
    </submittedName>
</protein>
<name>A0A9W6C3U1_9FIRM</name>